<dbReference type="Pfam" id="PF13976">
    <property type="entry name" value="gag_pre-integrs"/>
    <property type="match status" value="1"/>
</dbReference>
<proteinExistence type="predicted"/>
<dbReference type="InterPro" id="IPR025724">
    <property type="entry name" value="GAG-pre-integrase_dom"/>
</dbReference>
<evidence type="ECO:0000259" key="8">
    <source>
        <dbReference type="PROSITE" id="PS50994"/>
    </source>
</evidence>
<dbReference type="InterPro" id="IPR054722">
    <property type="entry name" value="PolX-like_BBD"/>
</dbReference>
<dbReference type="EMBL" id="JAIVGD010000018">
    <property type="protein sequence ID" value="KAH0755142.1"/>
    <property type="molecule type" value="Genomic_DNA"/>
</dbReference>
<organism evidence="9 10">
    <name type="scientific">Solanum tuberosum</name>
    <name type="common">Potato</name>
    <dbReference type="NCBI Taxonomy" id="4113"/>
    <lineage>
        <taxon>Eukaryota</taxon>
        <taxon>Viridiplantae</taxon>
        <taxon>Streptophyta</taxon>
        <taxon>Embryophyta</taxon>
        <taxon>Tracheophyta</taxon>
        <taxon>Spermatophyta</taxon>
        <taxon>Magnoliopsida</taxon>
        <taxon>eudicotyledons</taxon>
        <taxon>Gunneridae</taxon>
        <taxon>Pentapetalae</taxon>
        <taxon>asterids</taxon>
        <taxon>lamiids</taxon>
        <taxon>Solanales</taxon>
        <taxon>Solanaceae</taxon>
        <taxon>Solanoideae</taxon>
        <taxon>Solaneae</taxon>
        <taxon>Solanum</taxon>
    </lineage>
</organism>
<dbReference type="PROSITE" id="PS50994">
    <property type="entry name" value="INTEGRASE"/>
    <property type="match status" value="1"/>
</dbReference>
<feature type="domain" description="CCHC-type" evidence="7">
    <location>
        <begin position="91"/>
        <end position="107"/>
    </location>
</feature>
<name>A0ABQ7UTI1_SOLTU</name>
<dbReference type="InterPro" id="IPR001584">
    <property type="entry name" value="Integrase_cat-core"/>
</dbReference>
<dbReference type="SUPFAM" id="SSF57756">
    <property type="entry name" value="Retrovirus zinc finger-like domains"/>
    <property type="match status" value="1"/>
</dbReference>
<evidence type="ECO:0000256" key="2">
    <source>
        <dbReference type="ARBA" id="ARBA00022723"/>
    </source>
</evidence>
<dbReference type="Proteomes" id="UP000826656">
    <property type="component" value="Unassembled WGS sequence"/>
</dbReference>
<evidence type="ECO:0000259" key="7">
    <source>
        <dbReference type="PROSITE" id="PS50158"/>
    </source>
</evidence>
<dbReference type="InterPro" id="IPR012337">
    <property type="entry name" value="RNaseH-like_sf"/>
</dbReference>
<dbReference type="Gene3D" id="3.30.420.10">
    <property type="entry name" value="Ribonuclease H-like superfamily/Ribonuclease H"/>
    <property type="match status" value="2"/>
</dbReference>
<evidence type="ECO:0000256" key="4">
    <source>
        <dbReference type="PROSITE-ProRule" id="PRU00047"/>
    </source>
</evidence>
<keyword evidence="4" id="KW-0863">Zinc-finger</keyword>
<keyword evidence="3" id="KW-0378">Hydrolase</keyword>
<feature type="region of interest" description="Disordered" evidence="6">
    <location>
        <begin position="110"/>
        <end position="132"/>
    </location>
</feature>
<dbReference type="InterPro" id="IPR013103">
    <property type="entry name" value="RVT_2"/>
</dbReference>
<keyword evidence="4" id="KW-0862">Zinc</keyword>
<protein>
    <submittedName>
        <fullName evidence="9">Uncharacterized protein</fullName>
    </submittedName>
</protein>
<evidence type="ECO:0000256" key="6">
    <source>
        <dbReference type="SAM" id="MobiDB-lite"/>
    </source>
</evidence>
<accession>A0ABQ7UTI1</accession>
<feature type="coiled-coil region" evidence="5">
    <location>
        <begin position="166"/>
        <end position="221"/>
    </location>
</feature>
<dbReference type="SUPFAM" id="SSF53098">
    <property type="entry name" value="Ribonuclease H-like"/>
    <property type="match status" value="1"/>
</dbReference>
<keyword evidence="2" id="KW-0479">Metal-binding</keyword>
<dbReference type="PROSITE" id="PS50158">
    <property type="entry name" value="ZF_CCHC"/>
    <property type="match status" value="1"/>
</dbReference>
<comment type="caution">
    <text evidence="9">The sequence shown here is derived from an EMBL/GenBank/DDBJ whole genome shotgun (WGS) entry which is preliminary data.</text>
</comment>
<dbReference type="Pfam" id="PF22936">
    <property type="entry name" value="Pol_BBD"/>
    <property type="match status" value="1"/>
</dbReference>
<dbReference type="InterPro" id="IPR001878">
    <property type="entry name" value="Znf_CCHC"/>
</dbReference>
<dbReference type="InterPro" id="IPR039537">
    <property type="entry name" value="Retrotran_Ty1/copia-like"/>
</dbReference>
<evidence type="ECO:0000313" key="10">
    <source>
        <dbReference type="Proteomes" id="UP000826656"/>
    </source>
</evidence>
<evidence type="ECO:0000256" key="3">
    <source>
        <dbReference type="ARBA" id="ARBA00022801"/>
    </source>
</evidence>
<evidence type="ECO:0000313" key="9">
    <source>
        <dbReference type="EMBL" id="KAH0755142.1"/>
    </source>
</evidence>
<dbReference type="PANTHER" id="PTHR42648">
    <property type="entry name" value="TRANSPOSASE, PUTATIVE-RELATED"/>
    <property type="match status" value="1"/>
</dbReference>
<reference evidence="9 10" key="1">
    <citation type="journal article" date="2021" name="bioRxiv">
        <title>Chromosome-scale and haplotype-resolved genome assembly of a tetraploid potato cultivar.</title>
        <authorList>
            <person name="Sun H."/>
            <person name="Jiao W.-B."/>
            <person name="Krause K."/>
            <person name="Campoy J.A."/>
            <person name="Goel M."/>
            <person name="Folz-Donahue K."/>
            <person name="Kukat C."/>
            <person name="Huettel B."/>
            <person name="Schneeberger K."/>
        </authorList>
    </citation>
    <scope>NUCLEOTIDE SEQUENCE [LARGE SCALE GENOMIC DNA]</scope>
    <source>
        <strain evidence="9">SolTubOtavaFocal</strain>
        <tissue evidence="9">Leaves</tissue>
    </source>
</reference>
<keyword evidence="5" id="KW-0175">Coiled coil</keyword>
<sequence length="1257" mass="142639">MAEDENVEIMFSRFSKIICELQSLGMVYNKDDKKKTVAFTAETSEIGEKADENQDEGIALINRGVRQMLIQRRQRPQQEFKSNNFKRNNDRCYYYGKPGHIKKNCPERRINNRRNEDPKSLGAWDQGKTTDDDHDEMTNLCFMALGETSEVRPFNCPNCNDLQSSLDMVADELQKVIDEYNKIAQEKKDWQVLLEASQIEVDLLMEELEELKMQLNNIRKSPSHSSEQSKKTYRKGMWVLDSGCSRHMCGKKENFKTIKRIDGGYVRFGDNAKEEVIGVGIITLSSSCDLVEVYLVEGLKHNLLSISQLCDAGFQVTFNTTSCIIRHPEKKLTLIGDRVNNIYVLNNVDFTSLTCLTAVSSDPWLCHRKLGHASMHALEKLSRLELVIGLPKLKFEKDHVCDACQLGKQTHLSFKGKDIVSTSKPFQLLHMDLFGPTRTASIRGKWYAFVIVDDFSRSPQQNGVVERKNRSLQDTARTMLLDRNLPDHFWAEVVSIACHILNRCLIRPILKKTPYELWRGKKPNISYLHPFGCKYFIHNNGKNNLDIPNITLVPNTDESAAMEMESTTPADKTNIPREWRHNASYPENFILGKPDDKIQTKSSLRKQASVALISQMEPKQINEAIEDESWEGIDYDETFAPVASSNPSLCENFANLMKGEFEMSLMGELTFFLGLQIKQSTNGTFINQTKYTKELIKKFGLEKGKAFGTPMSPSTCFETDAPGKEVDEKMYREMVGSLLYLTASRPDIMFSVCKCARFQAAPKESHLTAVKRIIRYLIGTTELGLWCPHYSRFDLIGYSDADFAVFKAKSPCDKKKGSEEIQTKLFWNSFTHGHTSFFGNGAKNQVNSFLKAQKLSLFFSLYGLELFEEVVHLFYANLRVSSVSGELETLVLGTRIIVNDLLFEDVFGTKFFGVIPYMNDSWPDDFEVTLEGAKTAVVETGANLSDFGPLSLCFEHCILAYSIATTLLPRKGSLSNISNRDVFVLYCLLKKYRINWVAWFKEYMWESVEESNPSVSLPYELLIPRMVVDRLVDLSMFKPIEINATYDSRTFYNMGYVEVGDRWVKKDSVQERADTPKPTKISAHSAALLLQDSNELKTRIIAIKRGLETLYDAVEKVFRLQKDTSTNISKLRIAMTIIKQESISIVNKLIRQVNSLKTGVNSSNNELAISVQNSYSSLSMTVERSTTLSVKRLSTPRNTFGGENGPHLTKENIKPGGAIDRGIFSLSGKSPYLFINLLIKSVVIIKKGEIVSPLKSK</sequence>
<gene>
    <name evidence="9" type="ORF">KY290_025412</name>
</gene>
<feature type="domain" description="Integrase catalytic" evidence="8">
    <location>
        <begin position="458"/>
        <end position="522"/>
    </location>
</feature>
<feature type="compositionally biased region" description="Basic and acidic residues" evidence="6">
    <location>
        <begin position="110"/>
        <end position="119"/>
    </location>
</feature>
<evidence type="ECO:0000256" key="1">
    <source>
        <dbReference type="ARBA" id="ARBA00022670"/>
    </source>
</evidence>
<evidence type="ECO:0000256" key="5">
    <source>
        <dbReference type="SAM" id="Coils"/>
    </source>
</evidence>
<dbReference type="PANTHER" id="PTHR42648:SF32">
    <property type="entry name" value="RIBONUCLEASE H-LIKE DOMAIN, GAG-PRE-INTEGRASE DOMAIN PROTEIN-RELATED"/>
    <property type="match status" value="1"/>
</dbReference>
<dbReference type="Pfam" id="PF07727">
    <property type="entry name" value="RVT_2"/>
    <property type="match status" value="1"/>
</dbReference>
<dbReference type="InterPro" id="IPR036875">
    <property type="entry name" value="Znf_CCHC_sf"/>
</dbReference>
<dbReference type="InterPro" id="IPR036397">
    <property type="entry name" value="RNaseH_sf"/>
</dbReference>
<keyword evidence="1" id="KW-0645">Protease</keyword>
<keyword evidence="10" id="KW-1185">Reference proteome</keyword>
<dbReference type="Gene3D" id="4.10.60.10">
    <property type="entry name" value="Zinc finger, CCHC-type"/>
    <property type="match status" value="1"/>
</dbReference>